<keyword evidence="7 8" id="KW-0349">Heme</keyword>
<dbReference type="GO" id="GO:0004497">
    <property type="term" value="F:monooxygenase activity"/>
    <property type="evidence" value="ECO:0007669"/>
    <property type="project" value="UniProtKB-KW"/>
</dbReference>
<dbReference type="GO" id="GO:0005506">
    <property type="term" value="F:iron ion binding"/>
    <property type="evidence" value="ECO:0007669"/>
    <property type="project" value="InterPro"/>
</dbReference>
<organism evidence="10 11">
    <name type="scientific">Psilocybe cyanescens</name>
    <dbReference type="NCBI Taxonomy" id="93625"/>
    <lineage>
        <taxon>Eukaryota</taxon>
        <taxon>Fungi</taxon>
        <taxon>Dikarya</taxon>
        <taxon>Basidiomycota</taxon>
        <taxon>Agaricomycotina</taxon>
        <taxon>Agaricomycetes</taxon>
        <taxon>Agaricomycetidae</taxon>
        <taxon>Agaricales</taxon>
        <taxon>Agaricineae</taxon>
        <taxon>Strophariaceae</taxon>
        <taxon>Psilocybe</taxon>
    </lineage>
</organism>
<comment type="cofactor">
    <cofactor evidence="1 7">
        <name>heme</name>
        <dbReference type="ChEBI" id="CHEBI:30413"/>
    </cofactor>
</comment>
<dbReference type="InParanoid" id="A0A409WRH4"/>
<dbReference type="PANTHER" id="PTHR24305:SF157">
    <property type="entry name" value="N-ACETYLTRYPTOPHAN 6-HYDROXYLASE IVOC-RELATED"/>
    <property type="match status" value="1"/>
</dbReference>
<dbReference type="Proteomes" id="UP000283269">
    <property type="component" value="Unassembled WGS sequence"/>
</dbReference>
<keyword evidence="8" id="KW-0503">Monooxygenase</keyword>
<evidence type="ECO:0000256" key="1">
    <source>
        <dbReference type="ARBA" id="ARBA00001971"/>
    </source>
</evidence>
<evidence type="ECO:0000256" key="5">
    <source>
        <dbReference type="ARBA" id="ARBA00023002"/>
    </source>
</evidence>
<dbReference type="InterPro" id="IPR001128">
    <property type="entry name" value="Cyt_P450"/>
</dbReference>
<evidence type="ECO:0000256" key="8">
    <source>
        <dbReference type="RuleBase" id="RU000461"/>
    </source>
</evidence>
<keyword evidence="4 7" id="KW-0479">Metal-binding</keyword>
<dbReference type="InterPro" id="IPR036396">
    <property type="entry name" value="Cyt_P450_sf"/>
</dbReference>
<evidence type="ECO:0000313" key="10">
    <source>
        <dbReference type="EMBL" id="PPQ81081.1"/>
    </source>
</evidence>
<dbReference type="AlphaFoldDB" id="A0A409WRH4"/>
<dbReference type="CDD" id="cd11062">
    <property type="entry name" value="CYP58-like"/>
    <property type="match status" value="1"/>
</dbReference>
<dbReference type="OrthoDB" id="1470350at2759"/>
<dbReference type="Pfam" id="PF00067">
    <property type="entry name" value="p450"/>
    <property type="match status" value="1"/>
</dbReference>
<dbReference type="PROSITE" id="PS00086">
    <property type="entry name" value="CYTOCHROME_P450"/>
    <property type="match status" value="1"/>
</dbReference>
<keyword evidence="5 8" id="KW-0560">Oxidoreductase</keyword>
<dbReference type="SUPFAM" id="SSF48264">
    <property type="entry name" value="Cytochrome P450"/>
    <property type="match status" value="1"/>
</dbReference>
<dbReference type="PRINTS" id="PR00463">
    <property type="entry name" value="EP450I"/>
</dbReference>
<comment type="pathway">
    <text evidence="2">Secondary metabolite biosynthesis.</text>
</comment>
<keyword evidence="9" id="KW-0472">Membrane</keyword>
<comment type="caution">
    <text evidence="10">The sequence shown here is derived from an EMBL/GenBank/DDBJ whole genome shotgun (WGS) entry which is preliminary data.</text>
</comment>
<feature type="binding site" description="axial binding residue" evidence="7">
    <location>
        <position position="486"/>
    </location>
    <ligand>
        <name>heme</name>
        <dbReference type="ChEBI" id="CHEBI:30413"/>
    </ligand>
    <ligandPart>
        <name>Fe</name>
        <dbReference type="ChEBI" id="CHEBI:18248"/>
    </ligandPart>
</feature>
<name>A0A409WRH4_PSICY</name>
<evidence type="ECO:0000256" key="3">
    <source>
        <dbReference type="ARBA" id="ARBA00010617"/>
    </source>
</evidence>
<keyword evidence="11" id="KW-1185">Reference proteome</keyword>
<keyword evidence="9" id="KW-1133">Transmembrane helix</keyword>
<gene>
    <name evidence="10" type="ORF">CVT25_014543</name>
</gene>
<dbReference type="GO" id="GO:0016705">
    <property type="term" value="F:oxidoreductase activity, acting on paired donors, with incorporation or reduction of molecular oxygen"/>
    <property type="evidence" value="ECO:0007669"/>
    <property type="project" value="InterPro"/>
</dbReference>
<protein>
    <submittedName>
        <fullName evidence="10">Uncharacterized protein</fullName>
    </submittedName>
</protein>
<reference evidence="10 11" key="1">
    <citation type="journal article" date="2018" name="Evol. Lett.">
        <title>Horizontal gene cluster transfer increased hallucinogenic mushroom diversity.</title>
        <authorList>
            <person name="Reynolds H.T."/>
            <person name="Vijayakumar V."/>
            <person name="Gluck-Thaler E."/>
            <person name="Korotkin H.B."/>
            <person name="Matheny P.B."/>
            <person name="Slot J.C."/>
        </authorList>
    </citation>
    <scope>NUCLEOTIDE SEQUENCE [LARGE SCALE GENOMIC DNA]</scope>
    <source>
        <strain evidence="10 11">2631</strain>
    </source>
</reference>
<comment type="similarity">
    <text evidence="3 8">Belongs to the cytochrome P450 family.</text>
</comment>
<dbReference type="EMBL" id="NHYD01003284">
    <property type="protein sequence ID" value="PPQ81081.1"/>
    <property type="molecule type" value="Genomic_DNA"/>
</dbReference>
<dbReference type="PRINTS" id="PR00385">
    <property type="entry name" value="P450"/>
</dbReference>
<dbReference type="STRING" id="93625.A0A409WRH4"/>
<evidence type="ECO:0000256" key="6">
    <source>
        <dbReference type="ARBA" id="ARBA00023004"/>
    </source>
</evidence>
<evidence type="ECO:0000256" key="2">
    <source>
        <dbReference type="ARBA" id="ARBA00005179"/>
    </source>
</evidence>
<evidence type="ECO:0000313" key="11">
    <source>
        <dbReference type="Proteomes" id="UP000283269"/>
    </source>
</evidence>
<keyword evidence="9" id="KW-0812">Transmembrane</keyword>
<keyword evidence="6 7" id="KW-0408">Iron</keyword>
<sequence length="545" mass="61289">MSHFSFLPTNLSLPAAFALIPLYIIARIVYRLTWHPLATIPGPKFAAATTLYRAYYDVVCDGQWSEHLHALHAQYGTASLNTPNIQQLLKVLSILGTVVRVGPNELHFSDPNAHADIYGTGSTFPKDQKMYRCFGSSKSVFGQTDFHHAQKHRAALGPLFSRRATLKLEQQLQRHVDNLISRLLTYETTRKAADLHLALRSVTLDIVTSYCFGSCFNAVDYAGFSHPVAVSMDATLHLCWVFKHIPILRTLTDTCPEWLGLALMPATKGYYDQANQLGAQIDEILDNPQILANSEHDTMYHYFIEHQGQKHGLPGVKREETQQMTKKEKAKMRLWLLHEGLNLRFAGSETVGNACTMAAFYLLRDEVVKKKLVDELVRAWPDVDESLGYEELEKLPYLTAVIKEALRLSWGTVTPMPRVVGPTGGVVAGVAVPPGTTIAMGNTVLHRNPDVFPDPLHFSPERWLQPDSAATLDRYLVAFSKGPRACIGINLAWCELYLILGNLFRKLELTDDGHSSLKDLEFREYFIPLYRGHHLHAYVEKTRGQ</sequence>
<feature type="transmembrane region" description="Helical" evidence="9">
    <location>
        <begin position="12"/>
        <end position="30"/>
    </location>
</feature>
<evidence type="ECO:0000256" key="9">
    <source>
        <dbReference type="SAM" id="Phobius"/>
    </source>
</evidence>
<dbReference type="InterPro" id="IPR050121">
    <property type="entry name" value="Cytochrome_P450_monoxygenase"/>
</dbReference>
<evidence type="ECO:0000256" key="7">
    <source>
        <dbReference type="PIRSR" id="PIRSR602401-1"/>
    </source>
</evidence>
<accession>A0A409WRH4</accession>
<dbReference type="GO" id="GO:0020037">
    <property type="term" value="F:heme binding"/>
    <property type="evidence" value="ECO:0007669"/>
    <property type="project" value="InterPro"/>
</dbReference>
<dbReference type="InterPro" id="IPR017972">
    <property type="entry name" value="Cyt_P450_CS"/>
</dbReference>
<dbReference type="InterPro" id="IPR002401">
    <property type="entry name" value="Cyt_P450_E_grp-I"/>
</dbReference>
<proteinExistence type="inferred from homology"/>
<evidence type="ECO:0000256" key="4">
    <source>
        <dbReference type="ARBA" id="ARBA00022723"/>
    </source>
</evidence>
<dbReference type="PANTHER" id="PTHR24305">
    <property type="entry name" value="CYTOCHROME P450"/>
    <property type="match status" value="1"/>
</dbReference>
<dbReference type="Gene3D" id="1.10.630.10">
    <property type="entry name" value="Cytochrome P450"/>
    <property type="match status" value="1"/>
</dbReference>